<dbReference type="RefSeq" id="WP_264851396.1">
    <property type="nucleotide sequence ID" value="NZ_BRXR01000001.1"/>
</dbReference>
<comment type="caution">
    <text evidence="2">The sequence shown here is derived from an EMBL/GenBank/DDBJ whole genome shotgun (WGS) entry which is preliminary data.</text>
</comment>
<sequence length="100" mass="10700">MRHTSKLITTSAILGAAAGIYAYKQMSKDNNTNNSSSNSNSSQKASTSAATNTSFNTIETKTVTGYATTPVNTSEGNKPITEFSNLEEPNTDTNIKIDMR</sequence>
<proteinExistence type="predicted"/>
<reference evidence="2 3" key="1">
    <citation type="journal article" date="2024" name="Int. J. Syst. Evol. Microbiol.">
        <title>Clostridium omnivorum sp. nov., isolated from anoxic soil under the treatment of reductive soil disinfestation.</title>
        <authorList>
            <person name="Ueki A."/>
            <person name="Tonouchi A."/>
            <person name="Kaku N."/>
            <person name="Honma S."/>
            <person name="Ueki K."/>
        </authorList>
    </citation>
    <scope>NUCLEOTIDE SEQUENCE [LARGE SCALE GENOMIC DNA]</scope>
    <source>
        <strain evidence="2 3">E14</strain>
    </source>
</reference>
<name>A0ABQ5NA76_9CLOT</name>
<gene>
    <name evidence="2" type="ORF">bsdE14_34960</name>
</gene>
<evidence type="ECO:0000313" key="2">
    <source>
        <dbReference type="EMBL" id="GLC32086.1"/>
    </source>
</evidence>
<feature type="region of interest" description="Disordered" evidence="1">
    <location>
        <begin position="27"/>
        <end position="100"/>
    </location>
</feature>
<keyword evidence="3" id="KW-1185">Reference proteome</keyword>
<dbReference type="Proteomes" id="UP001208567">
    <property type="component" value="Unassembled WGS sequence"/>
</dbReference>
<feature type="compositionally biased region" description="Low complexity" evidence="1">
    <location>
        <begin position="30"/>
        <end position="57"/>
    </location>
</feature>
<feature type="compositionally biased region" description="Polar residues" evidence="1">
    <location>
        <begin position="58"/>
        <end position="94"/>
    </location>
</feature>
<dbReference type="EMBL" id="BRXR01000001">
    <property type="protein sequence ID" value="GLC32086.1"/>
    <property type="molecule type" value="Genomic_DNA"/>
</dbReference>
<organism evidence="2 3">
    <name type="scientific">Clostridium omnivorum</name>
    <dbReference type="NCBI Taxonomy" id="1604902"/>
    <lineage>
        <taxon>Bacteria</taxon>
        <taxon>Bacillati</taxon>
        <taxon>Bacillota</taxon>
        <taxon>Clostridia</taxon>
        <taxon>Eubacteriales</taxon>
        <taxon>Clostridiaceae</taxon>
        <taxon>Clostridium</taxon>
    </lineage>
</organism>
<protein>
    <submittedName>
        <fullName evidence="2">Uncharacterized protein</fullName>
    </submittedName>
</protein>
<accession>A0ABQ5NA76</accession>
<evidence type="ECO:0000313" key="3">
    <source>
        <dbReference type="Proteomes" id="UP001208567"/>
    </source>
</evidence>
<evidence type="ECO:0000256" key="1">
    <source>
        <dbReference type="SAM" id="MobiDB-lite"/>
    </source>
</evidence>